<evidence type="ECO:0000256" key="4">
    <source>
        <dbReference type="ARBA" id="ARBA00022989"/>
    </source>
</evidence>
<feature type="transmembrane region" description="Helical" evidence="6">
    <location>
        <begin position="418"/>
        <end position="438"/>
    </location>
</feature>
<feature type="transmembrane region" description="Helical" evidence="6">
    <location>
        <begin position="336"/>
        <end position="358"/>
    </location>
</feature>
<dbReference type="InterPro" id="IPR003838">
    <property type="entry name" value="ABC3_permease_C"/>
</dbReference>
<keyword evidence="2" id="KW-1003">Cell membrane</keyword>
<keyword evidence="3 6" id="KW-0812">Transmembrane</keyword>
<sequence length="455" mass="48723">MNFRTLSWLMRSSKDDKRISLLAIIAFTVSVGVCLTVVGGFHAFWIRNANAHILFHDAETIQYTNEYILLATVALGLIIAPLATLSAQAARLTLRRRDQKLAILRLIGATQTQTTLLALADSTAQALTGSLCGCLLYVCAIPLVRLLVFQGLPFTFSQLWVGFPLMLSAVAAVTLICLMSAWISLRRVNVSPLGVSMRTRARGLSKTRLIAGILIVIIVMILFSSRFGSQIGIVAVLATIFIGFSAVVGALNLVGPWIISVWARLRVRHPRNAAHLIGLRRIIDNPKRAWRSSAGVGLAIFVCAIAAASSVMSQGMGKQSAASRIYLADIGTGGKLTLAFVALLAAVSAMVTQSAMVYDQKDHYLSLTMEGADHSMLDQARRVETVAPLLIVSLISAGCGLLILSTAGAGLMMSSGFLLSYVLMVTACLSLVIVGGLASRLASRQVTKQLVRQDD</sequence>
<accession>W5IH37</accession>
<evidence type="ECO:0000313" key="8">
    <source>
        <dbReference type="EMBL" id="EFG26309.1"/>
    </source>
</evidence>
<dbReference type="eggNOG" id="COG0577">
    <property type="taxonomic scope" value="Bacteria"/>
</dbReference>
<keyword evidence="4 6" id="KW-1133">Transmembrane helix</keyword>
<gene>
    <name evidence="8" type="ORF">HMPREF9020_01394</name>
</gene>
<evidence type="ECO:0000256" key="6">
    <source>
        <dbReference type="SAM" id="Phobius"/>
    </source>
</evidence>
<evidence type="ECO:0000256" key="1">
    <source>
        <dbReference type="ARBA" id="ARBA00004651"/>
    </source>
</evidence>
<dbReference type="GO" id="GO:0005886">
    <property type="term" value="C:plasma membrane"/>
    <property type="evidence" value="ECO:0007669"/>
    <property type="project" value="UniProtKB-SubCell"/>
</dbReference>
<feature type="domain" description="ABC3 transporter permease C-terminal" evidence="7">
    <location>
        <begin position="90"/>
        <end position="188"/>
    </location>
</feature>
<name>W5IH37_SCAIO</name>
<feature type="transmembrane region" description="Helical" evidence="6">
    <location>
        <begin position="126"/>
        <end position="148"/>
    </location>
</feature>
<dbReference type="EMBL" id="ADCX01000013">
    <property type="protein sequence ID" value="EFG26309.1"/>
    <property type="molecule type" value="Genomic_DNA"/>
</dbReference>
<feature type="transmembrane region" description="Helical" evidence="6">
    <location>
        <begin position="296"/>
        <end position="316"/>
    </location>
</feature>
<dbReference type="RefSeq" id="WP_006293783.1">
    <property type="nucleotide sequence ID" value="NZ_GG770226.1"/>
</dbReference>
<comment type="caution">
    <text evidence="8">The sequence shown here is derived from an EMBL/GenBank/DDBJ whole genome shotgun (WGS) entry which is preliminary data.</text>
</comment>
<comment type="subcellular location">
    <subcellularLocation>
        <location evidence="1">Cell membrane</location>
        <topology evidence="1">Multi-pass membrane protein</topology>
    </subcellularLocation>
</comment>
<keyword evidence="5 6" id="KW-0472">Membrane</keyword>
<dbReference type="HOGENOM" id="CLU_019122_1_1_11"/>
<proteinExistence type="predicted"/>
<evidence type="ECO:0000259" key="7">
    <source>
        <dbReference type="Pfam" id="PF02687"/>
    </source>
</evidence>
<dbReference type="AlphaFoldDB" id="W5IH37"/>
<feature type="transmembrane region" description="Helical" evidence="6">
    <location>
        <begin position="160"/>
        <end position="185"/>
    </location>
</feature>
<evidence type="ECO:0000256" key="2">
    <source>
        <dbReference type="ARBA" id="ARBA00022475"/>
    </source>
</evidence>
<protein>
    <recommendedName>
        <fullName evidence="7">ABC3 transporter permease C-terminal domain-containing protein</fullName>
    </recommendedName>
</protein>
<evidence type="ECO:0000256" key="5">
    <source>
        <dbReference type="ARBA" id="ARBA00023136"/>
    </source>
</evidence>
<feature type="transmembrane region" description="Helical" evidence="6">
    <location>
        <begin position="231"/>
        <end position="259"/>
    </location>
</feature>
<organism evidence="8 9">
    <name type="scientific">Scardovia inopinata F0304</name>
    <dbReference type="NCBI Taxonomy" id="641146"/>
    <lineage>
        <taxon>Bacteria</taxon>
        <taxon>Bacillati</taxon>
        <taxon>Actinomycetota</taxon>
        <taxon>Actinomycetes</taxon>
        <taxon>Bifidobacteriales</taxon>
        <taxon>Bifidobacteriaceae</taxon>
        <taxon>Scardovia</taxon>
    </lineage>
</organism>
<dbReference type="Proteomes" id="UP000005777">
    <property type="component" value="Unassembled WGS sequence"/>
</dbReference>
<reference evidence="8 9" key="1">
    <citation type="submission" date="2012-01" db="EMBL/GenBank/DDBJ databases">
        <title>The Genome Sequence of Scardovia inopinata F0304.</title>
        <authorList>
            <consortium name="The Broad Institute Genome Sequencing Platform"/>
            <person name="Ward D."/>
            <person name="Earl A."/>
            <person name="Feldgarden M."/>
            <person name="Gevers D."/>
            <person name="Young S."/>
            <person name="Zeng Q."/>
            <person name="Koehrsen M."/>
            <person name="Alvarado L."/>
            <person name="Berlin A.M."/>
            <person name="Borenstein D."/>
            <person name="Chapman S.B."/>
            <person name="Chen Z."/>
            <person name="Engels R."/>
            <person name="Freedman E."/>
            <person name="Gellesch M."/>
            <person name="Goldberg J."/>
            <person name="Griggs A."/>
            <person name="Gujja S."/>
            <person name="Heilman E.R."/>
            <person name="Heiman D.I."/>
            <person name="Hepburn T.A."/>
            <person name="Howarth C."/>
            <person name="Jen D."/>
            <person name="Larson L."/>
            <person name="Mehta T."/>
            <person name="Park D."/>
            <person name="Pearson M."/>
            <person name="Richards J."/>
            <person name="Roberts A."/>
            <person name="Saif S."/>
            <person name="Shea T.D."/>
            <person name="Shenoy N."/>
            <person name="Sisk P."/>
            <person name="Stolte C."/>
            <person name="Sykes S.N."/>
            <person name="Walk T."/>
            <person name="White J."/>
            <person name="Yandava C."/>
            <person name="Izard J."/>
            <person name="Baranova O.V."/>
            <person name="Blanton J.M."/>
            <person name="Tanner A.C."/>
            <person name="Dewhirst F."/>
            <person name="Haas B."/>
            <person name="Nusbaum C."/>
            <person name="Birren B."/>
        </authorList>
    </citation>
    <scope>NUCLEOTIDE SEQUENCE [LARGE SCALE GENOMIC DNA]</scope>
    <source>
        <strain evidence="8 9">F0304</strain>
    </source>
</reference>
<feature type="transmembrane region" description="Helical" evidence="6">
    <location>
        <begin position="67"/>
        <end position="87"/>
    </location>
</feature>
<feature type="transmembrane region" description="Helical" evidence="6">
    <location>
        <begin position="21"/>
        <end position="47"/>
    </location>
</feature>
<feature type="transmembrane region" description="Helical" evidence="6">
    <location>
        <begin position="386"/>
        <end position="412"/>
    </location>
</feature>
<dbReference type="Pfam" id="PF02687">
    <property type="entry name" value="FtsX"/>
    <property type="match status" value="1"/>
</dbReference>
<evidence type="ECO:0000313" key="9">
    <source>
        <dbReference type="Proteomes" id="UP000005777"/>
    </source>
</evidence>
<keyword evidence="9" id="KW-1185">Reference proteome</keyword>
<feature type="transmembrane region" description="Helical" evidence="6">
    <location>
        <begin position="206"/>
        <end position="225"/>
    </location>
</feature>
<evidence type="ECO:0000256" key="3">
    <source>
        <dbReference type="ARBA" id="ARBA00022692"/>
    </source>
</evidence>